<evidence type="ECO:0000313" key="1">
    <source>
        <dbReference type="EMBL" id="KAJ4706629.1"/>
    </source>
</evidence>
<comment type="caution">
    <text evidence="1">The sequence shown here is derived from an EMBL/GenBank/DDBJ whole genome shotgun (WGS) entry which is preliminary data.</text>
</comment>
<reference evidence="1 2" key="1">
    <citation type="journal article" date="2023" name="Science">
        <title>Complex scaffold remodeling in plant triterpene biosynthesis.</title>
        <authorList>
            <person name="De La Pena R."/>
            <person name="Hodgson H."/>
            <person name="Liu J.C."/>
            <person name="Stephenson M.J."/>
            <person name="Martin A.C."/>
            <person name="Owen C."/>
            <person name="Harkess A."/>
            <person name="Leebens-Mack J."/>
            <person name="Jimenez L.E."/>
            <person name="Osbourn A."/>
            <person name="Sattely E.S."/>
        </authorList>
    </citation>
    <scope>NUCLEOTIDE SEQUENCE [LARGE SCALE GENOMIC DNA]</scope>
    <source>
        <strain evidence="2">cv. JPN11</strain>
        <tissue evidence="1">Leaf</tissue>
    </source>
</reference>
<name>A0ACC1X5Q3_MELAZ</name>
<protein>
    <submittedName>
        <fullName evidence="1">Uncharacterized protein</fullName>
    </submittedName>
</protein>
<dbReference type="Proteomes" id="UP001164539">
    <property type="component" value="Chromosome 11"/>
</dbReference>
<organism evidence="1 2">
    <name type="scientific">Melia azedarach</name>
    <name type="common">Chinaberry tree</name>
    <dbReference type="NCBI Taxonomy" id="155640"/>
    <lineage>
        <taxon>Eukaryota</taxon>
        <taxon>Viridiplantae</taxon>
        <taxon>Streptophyta</taxon>
        <taxon>Embryophyta</taxon>
        <taxon>Tracheophyta</taxon>
        <taxon>Spermatophyta</taxon>
        <taxon>Magnoliopsida</taxon>
        <taxon>eudicotyledons</taxon>
        <taxon>Gunneridae</taxon>
        <taxon>Pentapetalae</taxon>
        <taxon>rosids</taxon>
        <taxon>malvids</taxon>
        <taxon>Sapindales</taxon>
        <taxon>Meliaceae</taxon>
        <taxon>Melia</taxon>
    </lineage>
</organism>
<gene>
    <name evidence="1" type="ORF">OWV82_020259</name>
</gene>
<dbReference type="EMBL" id="CM051404">
    <property type="protein sequence ID" value="KAJ4706629.1"/>
    <property type="molecule type" value="Genomic_DNA"/>
</dbReference>
<accession>A0ACC1X5Q3</accession>
<sequence length="101" mass="11398">MFEQNCPSSQVAVSPYAKNSVNFRIFNVTLIPNSYSPKLQTDDEHRFPVVNGVGDESESTEKSTVVEEFSDPRRKNVTMPDMLCSKGWQCKLSSDLAYTLE</sequence>
<evidence type="ECO:0000313" key="2">
    <source>
        <dbReference type="Proteomes" id="UP001164539"/>
    </source>
</evidence>
<keyword evidence="2" id="KW-1185">Reference proteome</keyword>
<proteinExistence type="predicted"/>